<name>A0A4P9YPW9_ROZAC</name>
<dbReference type="EMBL" id="ML004966">
    <property type="protein sequence ID" value="RKP21312.1"/>
    <property type="molecule type" value="Genomic_DNA"/>
</dbReference>
<protein>
    <submittedName>
        <fullName evidence="1">Uncharacterized protein</fullName>
    </submittedName>
</protein>
<evidence type="ECO:0000313" key="2">
    <source>
        <dbReference type="Proteomes" id="UP000281549"/>
    </source>
</evidence>
<sequence>MLVKCNINDEEDHVLIEGNYEENIFKSFARLRLHQIWFRIGESNSGLCGESTKSPSRWVPDLVESQLLLIRLKPLPRIHHSQSHYHIIINLQQAHNQNYYCRVKNLFIRWFCFGSVSVVFEIPVAIREAWNWMITDSVSNIASTSAPAYGKQASDVWKTFTLEENSTKAKSLLRCLSIIQRRRRISLRTHYAAQGDTTSNAKECKLNEFCVHARVFCRADCRICGQSFAMIKSKGFRELRASPS</sequence>
<dbReference type="Proteomes" id="UP000281549">
    <property type="component" value="Unassembled WGS sequence"/>
</dbReference>
<accession>A0A4P9YPW9</accession>
<proteinExistence type="predicted"/>
<dbReference type="AlphaFoldDB" id="A0A4P9YPW9"/>
<reference evidence="2" key="1">
    <citation type="journal article" date="2018" name="Nat. Microbiol.">
        <title>Leveraging single-cell genomics to expand the fungal tree of life.</title>
        <authorList>
            <person name="Ahrendt S.R."/>
            <person name="Quandt C.A."/>
            <person name="Ciobanu D."/>
            <person name="Clum A."/>
            <person name="Salamov A."/>
            <person name="Andreopoulos B."/>
            <person name="Cheng J.F."/>
            <person name="Woyke T."/>
            <person name="Pelin A."/>
            <person name="Henrissat B."/>
            <person name="Reynolds N.K."/>
            <person name="Benny G.L."/>
            <person name="Smith M.E."/>
            <person name="James T.Y."/>
            <person name="Grigoriev I.V."/>
        </authorList>
    </citation>
    <scope>NUCLEOTIDE SEQUENCE [LARGE SCALE GENOMIC DNA]</scope>
    <source>
        <strain evidence="2">CSF55</strain>
    </source>
</reference>
<organism evidence="1 2">
    <name type="scientific">Rozella allomycis (strain CSF55)</name>
    <dbReference type="NCBI Taxonomy" id="988480"/>
    <lineage>
        <taxon>Eukaryota</taxon>
        <taxon>Fungi</taxon>
        <taxon>Fungi incertae sedis</taxon>
        <taxon>Cryptomycota</taxon>
        <taxon>Cryptomycota incertae sedis</taxon>
        <taxon>Rozella</taxon>
    </lineage>
</organism>
<gene>
    <name evidence="1" type="ORF">ROZALSC1DRAFT_20613</name>
</gene>
<evidence type="ECO:0000313" key="1">
    <source>
        <dbReference type="EMBL" id="RKP21312.1"/>
    </source>
</evidence>